<comment type="caution">
    <text evidence="1">The sequence shown here is derived from an EMBL/GenBank/DDBJ whole genome shotgun (WGS) entry which is preliminary data.</text>
</comment>
<dbReference type="EMBL" id="BAAAWD010000031">
    <property type="protein sequence ID" value="GAA3041564.1"/>
    <property type="molecule type" value="Genomic_DNA"/>
</dbReference>
<protein>
    <submittedName>
        <fullName evidence="1">Uncharacterized protein</fullName>
    </submittedName>
</protein>
<organism evidence="1 2">
    <name type="scientific">Streptosporangium longisporum</name>
    <dbReference type="NCBI Taxonomy" id="46187"/>
    <lineage>
        <taxon>Bacteria</taxon>
        <taxon>Bacillati</taxon>
        <taxon>Actinomycetota</taxon>
        <taxon>Actinomycetes</taxon>
        <taxon>Streptosporangiales</taxon>
        <taxon>Streptosporangiaceae</taxon>
        <taxon>Streptosporangium</taxon>
    </lineage>
</organism>
<keyword evidence="2" id="KW-1185">Reference proteome</keyword>
<name>A0ABP6LHG6_9ACTN</name>
<accession>A0ABP6LHG6</accession>
<evidence type="ECO:0000313" key="2">
    <source>
        <dbReference type="Proteomes" id="UP001499930"/>
    </source>
</evidence>
<evidence type="ECO:0000313" key="1">
    <source>
        <dbReference type="EMBL" id="GAA3041564.1"/>
    </source>
</evidence>
<gene>
    <name evidence="1" type="ORF">GCM10017559_82950</name>
</gene>
<proteinExistence type="predicted"/>
<sequence length="82" mass="8043">MGHGSTLPIGEWAVVGAPDGGVGDVRGGAECLPDGDGAVTPPVARAPRNRTMLSGCYRNAGRCSGLQAGCKARAGGPPGPET</sequence>
<reference evidence="2" key="1">
    <citation type="journal article" date="2019" name="Int. J. Syst. Evol. Microbiol.">
        <title>The Global Catalogue of Microorganisms (GCM) 10K type strain sequencing project: providing services to taxonomists for standard genome sequencing and annotation.</title>
        <authorList>
            <consortium name="The Broad Institute Genomics Platform"/>
            <consortium name="The Broad Institute Genome Sequencing Center for Infectious Disease"/>
            <person name="Wu L."/>
            <person name="Ma J."/>
        </authorList>
    </citation>
    <scope>NUCLEOTIDE SEQUENCE [LARGE SCALE GENOMIC DNA]</scope>
    <source>
        <strain evidence="2">JCM 3106</strain>
    </source>
</reference>
<dbReference type="Proteomes" id="UP001499930">
    <property type="component" value="Unassembled WGS sequence"/>
</dbReference>